<proteinExistence type="predicted"/>
<feature type="chain" id="PRO_5038797210" description="DNA primase" evidence="2">
    <location>
        <begin position="21"/>
        <end position="102"/>
    </location>
</feature>
<evidence type="ECO:0008006" key="5">
    <source>
        <dbReference type="Google" id="ProtNLM"/>
    </source>
</evidence>
<evidence type="ECO:0000313" key="4">
    <source>
        <dbReference type="Proteomes" id="UP000269301"/>
    </source>
</evidence>
<dbReference type="PROSITE" id="PS51257">
    <property type="entry name" value="PROKAR_LIPOPROTEIN"/>
    <property type="match status" value="1"/>
</dbReference>
<evidence type="ECO:0000256" key="2">
    <source>
        <dbReference type="SAM" id="SignalP"/>
    </source>
</evidence>
<name>A0A495A4D7_9BACI</name>
<keyword evidence="4" id="KW-1185">Reference proteome</keyword>
<evidence type="ECO:0000256" key="1">
    <source>
        <dbReference type="SAM" id="MobiDB-lite"/>
    </source>
</evidence>
<evidence type="ECO:0000313" key="3">
    <source>
        <dbReference type="EMBL" id="RKQ34351.1"/>
    </source>
</evidence>
<comment type="caution">
    <text evidence="3">The sequence shown here is derived from an EMBL/GenBank/DDBJ whole genome shotgun (WGS) entry which is preliminary data.</text>
</comment>
<dbReference type="RefSeq" id="WP_121203914.1">
    <property type="nucleotide sequence ID" value="NZ_RBZP01000004.1"/>
</dbReference>
<feature type="signal peptide" evidence="2">
    <location>
        <begin position="1"/>
        <end position="20"/>
    </location>
</feature>
<keyword evidence="2" id="KW-0732">Signal</keyword>
<feature type="compositionally biased region" description="Acidic residues" evidence="1">
    <location>
        <begin position="24"/>
        <end position="102"/>
    </location>
</feature>
<gene>
    <name evidence="3" type="ORF">D8M06_08220</name>
</gene>
<feature type="region of interest" description="Disordered" evidence="1">
    <location>
        <begin position="21"/>
        <end position="102"/>
    </location>
</feature>
<dbReference type="Proteomes" id="UP000269301">
    <property type="component" value="Unassembled WGS sequence"/>
</dbReference>
<organism evidence="3 4">
    <name type="scientific">Oceanobacillus halophilus</name>
    <dbReference type="NCBI Taxonomy" id="930130"/>
    <lineage>
        <taxon>Bacteria</taxon>
        <taxon>Bacillati</taxon>
        <taxon>Bacillota</taxon>
        <taxon>Bacilli</taxon>
        <taxon>Bacillales</taxon>
        <taxon>Bacillaceae</taxon>
        <taxon>Oceanobacillus</taxon>
    </lineage>
</organism>
<dbReference type="AlphaFoldDB" id="A0A495A4D7"/>
<accession>A0A495A4D7</accession>
<dbReference type="EMBL" id="RBZP01000004">
    <property type="protein sequence ID" value="RKQ34351.1"/>
    <property type="molecule type" value="Genomic_DNA"/>
</dbReference>
<reference evidence="3 4" key="1">
    <citation type="journal article" date="2016" name="Int. J. Syst. Evol. Microbiol.">
        <title>Oceanobacillus halophilus sp. nov., a novel moderately halophilic bacterium from a hypersaline lake.</title>
        <authorList>
            <person name="Amoozegar M.A."/>
            <person name="Bagheri M."/>
            <person name="Makhdoumi A."/>
            <person name="Nikou M.M."/>
            <person name="Fazeli S.A.S."/>
            <person name="Schumann P."/>
            <person name="Sproer C."/>
            <person name="Sanchez-Porro C."/>
            <person name="Ventosa A."/>
        </authorList>
    </citation>
    <scope>NUCLEOTIDE SEQUENCE [LARGE SCALE GENOMIC DNA]</scope>
    <source>
        <strain evidence="3 4">DSM 23996</strain>
    </source>
</reference>
<sequence>MNKKYLFKLGAPILALSLVAACGNDDDPDPIEDDAPVEDEAPDGENGDTEAPLTDEDEAPLNQEDDNGNENIMEDDGENGADNNGDDEVLEEPNDIGEDEEE</sequence>
<protein>
    <recommendedName>
        <fullName evidence="5">DNA primase</fullName>
    </recommendedName>
</protein>